<dbReference type="SUPFAM" id="SSF56349">
    <property type="entry name" value="DNA breaking-rejoining enzymes"/>
    <property type="match status" value="1"/>
</dbReference>
<comment type="caution">
    <text evidence="8">The sequence shown here is derived from an EMBL/GenBank/DDBJ whole genome shotgun (WGS) entry which is preliminary data.</text>
</comment>
<evidence type="ECO:0000313" key="8">
    <source>
        <dbReference type="EMBL" id="MFD1890801.1"/>
    </source>
</evidence>
<feature type="domain" description="Core-binding (CB)" evidence="7">
    <location>
        <begin position="76"/>
        <end position="154"/>
    </location>
</feature>
<proteinExistence type="inferred from homology"/>
<dbReference type="InterPro" id="IPR010998">
    <property type="entry name" value="Integrase_recombinase_N"/>
</dbReference>
<dbReference type="EMBL" id="JBHUFZ010000026">
    <property type="protein sequence ID" value="MFD1890801.1"/>
    <property type="molecule type" value="Genomic_DNA"/>
</dbReference>
<protein>
    <submittedName>
        <fullName evidence="8">Tyrosine-type recombinase/integrase</fullName>
    </submittedName>
</protein>
<dbReference type="PROSITE" id="PS51900">
    <property type="entry name" value="CB"/>
    <property type="match status" value="1"/>
</dbReference>
<dbReference type="InterPro" id="IPR013762">
    <property type="entry name" value="Integrase-like_cat_sf"/>
</dbReference>
<dbReference type="PANTHER" id="PTHR30349:SF64">
    <property type="entry name" value="PROPHAGE INTEGRASE INTD-RELATED"/>
    <property type="match status" value="1"/>
</dbReference>
<evidence type="ECO:0000256" key="3">
    <source>
        <dbReference type="ARBA" id="ARBA00023125"/>
    </source>
</evidence>
<sequence length="376" mass="42218">MTSGSRRGFGGLRKLPSGRWQAYYTGPDTVRHQAPDTFRTKAEAEGWLADERDACTRADWIPPRLRLEHERSSRPPTFEEYSLAWVMSRDLKPATRKLYEMLLDRYLMPHFGPLTLDVITPIRVRTWYASLAPGTPTSRAHAYSLLRTIMNSAVRELDGLTRNPCMIPGAGSVKRVHEPEPATLEELEVIVRHMPERLRLAVLLAAWTGLRQGEILELRRGDIVLSRQVVRVRRAVTRVAGQAPIVGLPKSQAGIRDVTIPPHVMPAVHDHLKDFVGPAKDALLFVGRDSGEQLATSTLYRWYYPARTKAGRDDLRWHDLRHTGATMAAVAGATLPELMNRMGHSTVGAAMRYQHVARNRDAEIAARLSEMARGHG</sequence>
<evidence type="ECO:0000313" key="9">
    <source>
        <dbReference type="Proteomes" id="UP001597326"/>
    </source>
</evidence>
<dbReference type="Pfam" id="PF26003">
    <property type="entry name" value="Integrase_N_phage"/>
    <property type="match status" value="1"/>
</dbReference>
<dbReference type="PROSITE" id="PS51898">
    <property type="entry name" value="TYR_RECOMBINASE"/>
    <property type="match status" value="1"/>
</dbReference>
<evidence type="ECO:0000256" key="1">
    <source>
        <dbReference type="ARBA" id="ARBA00008857"/>
    </source>
</evidence>
<dbReference type="PANTHER" id="PTHR30349">
    <property type="entry name" value="PHAGE INTEGRASE-RELATED"/>
    <property type="match status" value="1"/>
</dbReference>
<evidence type="ECO:0000256" key="5">
    <source>
        <dbReference type="PROSITE-ProRule" id="PRU01248"/>
    </source>
</evidence>
<dbReference type="Proteomes" id="UP001597326">
    <property type="component" value="Unassembled WGS sequence"/>
</dbReference>
<dbReference type="CDD" id="cd00397">
    <property type="entry name" value="DNA_BRE_C"/>
    <property type="match status" value="1"/>
</dbReference>
<dbReference type="Pfam" id="PF14659">
    <property type="entry name" value="Phage_int_SAM_3"/>
    <property type="match status" value="1"/>
</dbReference>
<organism evidence="8 9">
    <name type="scientific">Luteococcus peritonei</name>
    <dbReference type="NCBI Taxonomy" id="88874"/>
    <lineage>
        <taxon>Bacteria</taxon>
        <taxon>Bacillati</taxon>
        <taxon>Actinomycetota</taxon>
        <taxon>Actinomycetes</taxon>
        <taxon>Propionibacteriales</taxon>
        <taxon>Propionibacteriaceae</taxon>
        <taxon>Luteococcus</taxon>
    </lineage>
</organism>
<dbReference type="InterPro" id="IPR050090">
    <property type="entry name" value="Tyrosine_recombinase_XerCD"/>
</dbReference>
<dbReference type="Gene3D" id="1.10.443.10">
    <property type="entry name" value="Intergrase catalytic core"/>
    <property type="match status" value="1"/>
</dbReference>
<evidence type="ECO:0000256" key="4">
    <source>
        <dbReference type="ARBA" id="ARBA00023172"/>
    </source>
</evidence>
<dbReference type="InterPro" id="IPR044068">
    <property type="entry name" value="CB"/>
</dbReference>
<dbReference type="Gene3D" id="1.10.150.130">
    <property type="match status" value="1"/>
</dbReference>
<dbReference type="Pfam" id="PF00589">
    <property type="entry name" value="Phage_integrase"/>
    <property type="match status" value="1"/>
</dbReference>
<keyword evidence="4" id="KW-0233">DNA recombination</keyword>
<feature type="domain" description="Tyr recombinase" evidence="6">
    <location>
        <begin position="177"/>
        <end position="366"/>
    </location>
</feature>
<accession>A0ABW4RWT8</accession>
<dbReference type="InterPro" id="IPR011010">
    <property type="entry name" value="DNA_brk_join_enz"/>
</dbReference>
<dbReference type="InterPro" id="IPR002104">
    <property type="entry name" value="Integrase_catalytic"/>
</dbReference>
<keyword evidence="2" id="KW-0229">DNA integration</keyword>
<dbReference type="InterPro" id="IPR004107">
    <property type="entry name" value="Integrase_SAM-like_N"/>
</dbReference>
<evidence type="ECO:0000259" key="7">
    <source>
        <dbReference type="PROSITE" id="PS51900"/>
    </source>
</evidence>
<comment type="similarity">
    <text evidence="1">Belongs to the 'phage' integrase family.</text>
</comment>
<evidence type="ECO:0000259" key="6">
    <source>
        <dbReference type="PROSITE" id="PS51898"/>
    </source>
</evidence>
<keyword evidence="9" id="KW-1185">Reference proteome</keyword>
<keyword evidence="3 5" id="KW-0238">DNA-binding</keyword>
<dbReference type="InterPro" id="IPR058717">
    <property type="entry name" value="Phage_L5_Integrase_N"/>
</dbReference>
<gene>
    <name evidence="8" type="ORF">ACFSCS_11505</name>
</gene>
<reference evidence="9" key="1">
    <citation type="journal article" date="2019" name="Int. J. Syst. Evol. Microbiol.">
        <title>The Global Catalogue of Microorganisms (GCM) 10K type strain sequencing project: providing services to taxonomists for standard genome sequencing and annotation.</title>
        <authorList>
            <consortium name="The Broad Institute Genomics Platform"/>
            <consortium name="The Broad Institute Genome Sequencing Center for Infectious Disease"/>
            <person name="Wu L."/>
            <person name="Ma J."/>
        </authorList>
    </citation>
    <scope>NUCLEOTIDE SEQUENCE [LARGE SCALE GENOMIC DNA]</scope>
    <source>
        <strain evidence="9">CAIM 431</strain>
    </source>
</reference>
<dbReference type="RefSeq" id="WP_343874137.1">
    <property type="nucleotide sequence ID" value="NZ_BAAAIX010000025.1"/>
</dbReference>
<name>A0ABW4RWT8_9ACTN</name>
<evidence type="ECO:0000256" key="2">
    <source>
        <dbReference type="ARBA" id="ARBA00022908"/>
    </source>
</evidence>